<protein>
    <submittedName>
        <fullName evidence="1">Uncharacterized protein</fullName>
    </submittedName>
</protein>
<dbReference type="Proteomes" id="UP000005307">
    <property type="component" value="Chromosome"/>
</dbReference>
<name>M9R563_9RHOB</name>
<gene>
    <name evidence="1" type="ORF">OAN307_c16950</name>
</gene>
<evidence type="ECO:0000313" key="2">
    <source>
        <dbReference type="Proteomes" id="UP000005307"/>
    </source>
</evidence>
<dbReference type="HOGENOM" id="CLU_1239128_0_0_5"/>
<sequence>MSEKNERSEAYLRLMELVEKGLSNDPSSGAIGEWDIADTDEIRTLAQICANELPKKFIDLVGRAKFGFDKQDQRSFANRLQRSIDVEKRFGKPKGFEETNHSDPLIPEFSLTKKDRDRVLKLCSDMRKIILGSSDFDEPHRVLMLNRIAAVEKQAIDKRGKLDIVRGAASDIGETLGKFGKDIKPLTDRVKEVLKITRDATPAYDQIPAPDELKKLPAPENDE</sequence>
<dbReference type="KEGG" id="oat:OAN307_c16950"/>
<dbReference type="STRING" id="391626.OAN307_c16950"/>
<keyword evidence="2" id="KW-1185">Reference proteome</keyword>
<organism evidence="1 2">
    <name type="scientific">Octadecabacter antarcticus 307</name>
    <dbReference type="NCBI Taxonomy" id="391626"/>
    <lineage>
        <taxon>Bacteria</taxon>
        <taxon>Pseudomonadati</taxon>
        <taxon>Pseudomonadota</taxon>
        <taxon>Alphaproteobacteria</taxon>
        <taxon>Rhodobacterales</taxon>
        <taxon>Roseobacteraceae</taxon>
        <taxon>Octadecabacter</taxon>
    </lineage>
</organism>
<dbReference type="EMBL" id="CP003740">
    <property type="protein sequence ID" value="AGI67362.1"/>
    <property type="molecule type" value="Genomic_DNA"/>
</dbReference>
<dbReference type="RefSeq" id="WP_015499394.1">
    <property type="nucleotide sequence ID" value="NC_020911.1"/>
</dbReference>
<dbReference type="OrthoDB" id="7856963at2"/>
<proteinExistence type="predicted"/>
<dbReference type="AlphaFoldDB" id="M9R563"/>
<reference evidence="1 2" key="1">
    <citation type="journal article" date="2013" name="PLoS ONE">
        <title>Poles Apart: Arctic and Antarctic Octadecabacter strains Share High Genome Plasticity and a New Type of Xanthorhodopsin.</title>
        <authorList>
            <person name="Vollmers J."/>
            <person name="Voget S."/>
            <person name="Dietrich S."/>
            <person name="Gollnow K."/>
            <person name="Smits M."/>
            <person name="Meyer K."/>
            <person name="Brinkhoff T."/>
            <person name="Simon M."/>
            <person name="Daniel R."/>
        </authorList>
    </citation>
    <scope>NUCLEOTIDE SEQUENCE [LARGE SCALE GENOMIC DNA]</scope>
    <source>
        <strain evidence="1 2">307</strain>
    </source>
</reference>
<accession>M9R563</accession>
<evidence type="ECO:0000313" key="1">
    <source>
        <dbReference type="EMBL" id="AGI67362.1"/>
    </source>
</evidence>